<dbReference type="FunCoup" id="A0A5F8GNR6">
    <property type="interactions" value="31"/>
</dbReference>
<evidence type="ECO:0000256" key="2">
    <source>
        <dbReference type="ARBA" id="ARBA00022525"/>
    </source>
</evidence>
<dbReference type="InterPro" id="IPR001254">
    <property type="entry name" value="Trypsin_dom"/>
</dbReference>
<dbReference type="Bgee" id="ENSMODG00000048244">
    <property type="expression patterns" value="Expressed in spermatid and 8 other cell types or tissues"/>
</dbReference>
<evidence type="ECO:0000256" key="3">
    <source>
        <dbReference type="ARBA" id="ARBA00022670"/>
    </source>
</evidence>
<dbReference type="PRINTS" id="PR00722">
    <property type="entry name" value="CHYMOTRYPSIN"/>
</dbReference>
<comment type="subcellular location">
    <subcellularLocation>
        <location evidence="1">Secreted</location>
    </subcellularLocation>
</comment>
<dbReference type="CDD" id="cd00190">
    <property type="entry name" value="Tryp_SPc"/>
    <property type="match status" value="1"/>
</dbReference>
<keyword evidence="8" id="KW-1015">Disulfide bond</keyword>
<reference evidence="12 13" key="1">
    <citation type="journal article" date="2007" name="Nature">
        <title>Genome of the marsupial Monodelphis domestica reveals innovation in non-coding sequences.</title>
        <authorList>
            <person name="Mikkelsen T.S."/>
            <person name="Wakefield M.J."/>
            <person name="Aken B."/>
            <person name="Amemiya C.T."/>
            <person name="Chang J.L."/>
            <person name="Duke S."/>
            <person name="Garber M."/>
            <person name="Gentles A.J."/>
            <person name="Goodstadt L."/>
            <person name="Heger A."/>
            <person name="Jurka J."/>
            <person name="Kamal M."/>
            <person name="Mauceli E."/>
            <person name="Searle S.M."/>
            <person name="Sharpe T."/>
            <person name="Baker M.L."/>
            <person name="Batzer M.A."/>
            <person name="Benos P.V."/>
            <person name="Belov K."/>
            <person name="Clamp M."/>
            <person name="Cook A."/>
            <person name="Cuff J."/>
            <person name="Das R."/>
            <person name="Davidow L."/>
            <person name="Deakin J.E."/>
            <person name="Fazzari M.J."/>
            <person name="Glass J.L."/>
            <person name="Grabherr M."/>
            <person name="Greally J.M."/>
            <person name="Gu W."/>
            <person name="Hore T.A."/>
            <person name="Huttley G.A."/>
            <person name="Kleber M."/>
            <person name="Jirtle R.L."/>
            <person name="Koina E."/>
            <person name="Lee J.T."/>
            <person name="Mahony S."/>
            <person name="Marra M.A."/>
            <person name="Miller R.D."/>
            <person name="Nicholls R.D."/>
            <person name="Oda M."/>
            <person name="Papenfuss A.T."/>
            <person name="Parra Z.E."/>
            <person name="Pollock D.D."/>
            <person name="Ray D.A."/>
            <person name="Schein J.E."/>
            <person name="Speed T.P."/>
            <person name="Thompson K."/>
            <person name="VandeBerg J.L."/>
            <person name="Wade C.M."/>
            <person name="Walker J.A."/>
            <person name="Waters P.D."/>
            <person name="Webber C."/>
            <person name="Weidman J.R."/>
            <person name="Xie X."/>
            <person name="Zody M.C."/>
            <person name="Baldwin J."/>
            <person name="Abdouelleil A."/>
            <person name="Abdulkadir J."/>
            <person name="Abebe A."/>
            <person name="Abera B."/>
            <person name="Abreu J."/>
            <person name="Acer S.C."/>
            <person name="Aftuck L."/>
            <person name="Alexander A."/>
            <person name="An P."/>
            <person name="Anderson E."/>
            <person name="Anderson S."/>
            <person name="Arachi H."/>
            <person name="Azer M."/>
            <person name="Bachantsang P."/>
            <person name="Barry A."/>
            <person name="Bayul T."/>
            <person name="Berlin A."/>
            <person name="Bessette D."/>
            <person name="Bloom T."/>
            <person name="Bloom T."/>
            <person name="Boguslavskiy L."/>
            <person name="Bonnet C."/>
            <person name="Boukhgalter B."/>
            <person name="Bourzgui I."/>
            <person name="Brown A."/>
            <person name="Cahill P."/>
            <person name="Channer S."/>
            <person name="Cheshatsang Y."/>
            <person name="Chuda L."/>
            <person name="Citroen M."/>
            <person name="Collymore A."/>
            <person name="Cooke P."/>
            <person name="Costello M."/>
            <person name="D'Aco K."/>
            <person name="Daza R."/>
            <person name="De Haan G."/>
            <person name="DeGray S."/>
            <person name="DeMaso C."/>
            <person name="Dhargay N."/>
            <person name="Dooley K."/>
            <person name="Dooley E."/>
            <person name="Doricent M."/>
            <person name="Dorje P."/>
            <person name="Dorjee K."/>
            <person name="Dupes A."/>
            <person name="Elong R."/>
            <person name="Falk J."/>
            <person name="Farina A."/>
            <person name="Faro S."/>
            <person name="Ferguson D."/>
            <person name="Fisher S."/>
            <person name="Foley C.D."/>
            <person name="Franke A."/>
            <person name="Friedrich D."/>
            <person name="Gadbois L."/>
            <person name="Gearin G."/>
            <person name="Gearin C.R."/>
            <person name="Giannoukos G."/>
            <person name="Goode T."/>
            <person name="Graham J."/>
            <person name="Grandbois E."/>
            <person name="Grewal S."/>
            <person name="Gyaltsen K."/>
            <person name="Hafez N."/>
            <person name="Hagos B."/>
            <person name="Hall J."/>
            <person name="Henson C."/>
            <person name="Hollinger A."/>
            <person name="Honan T."/>
            <person name="Huard M.D."/>
            <person name="Hughes L."/>
            <person name="Hurhula B."/>
            <person name="Husby M.E."/>
            <person name="Kamat A."/>
            <person name="Kanga B."/>
            <person name="Kashin S."/>
            <person name="Khazanovich D."/>
            <person name="Kisner P."/>
            <person name="Lance K."/>
            <person name="Lara M."/>
            <person name="Lee W."/>
            <person name="Lennon N."/>
            <person name="Letendre F."/>
            <person name="LeVine R."/>
            <person name="Lipovsky A."/>
            <person name="Liu X."/>
            <person name="Liu J."/>
            <person name="Liu S."/>
            <person name="Lokyitsang T."/>
            <person name="Lokyitsang Y."/>
            <person name="Lubonja R."/>
            <person name="Lui A."/>
            <person name="MacDonald P."/>
            <person name="Magnisalis V."/>
            <person name="Maru K."/>
            <person name="Matthews C."/>
            <person name="McCusker W."/>
            <person name="McDonough S."/>
            <person name="Mehta T."/>
            <person name="Meldrim J."/>
            <person name="Meneus L."/>
            <person name="Mihai O."/>
            <person name="Mihalev A."/>
            <person name="Mihova T."/>
            <person name="Mittelman R."/>
            <person name="Mlenga V."/>
            <person name="Montmayeur A."/>
            <person name="Mulrain L."/>
            <person name="Navidi A."/>
            <person name="Naylor J."/>
            <person name="Negash T."/>
            <person name="Nguyen T."/>
            <person name="Nguyen N."/>
            <person name="Nicol R."/>
            <person name="Norbu C."/>
            <person name="Norbu N."/>
            <person name="Novod N."/>
            <person name="O'Neill B."/>
            <person name="Osman S."/>
            <person name="Markiewicz E."/>
            <person name="Oyono O.L."/>
            <person name="Patti C."/>
            <person name="Phunkhang P."/>
            <person name="Pierre F."/>
            <person name="Priest M."/>
            <person name="Raghuraman S."/>
            <person name="Rege F."/>
            <person name="Reyes R."/>
            <person name="Rise C."/>
            <person name="Rogov P."/>
            <person name="Ross K."/>
            <person name="Ryan E."/>
            <person name="Settipalli S."/>
            <person name="Shea T."/>
            <person name="Sherpa N."/>
            <person name="Shi L."/>
            <person name="Shih D."/>
            <person name="Sparrow T."/>
            <person name="Spaulding J."/>
            <person name="Stalker J."/>
            <person name="Stange-Thomann N."/>
            <person name="Stavropoulos S."/>
            <person name="Stone C."/>
            <person name="Strader C."/>
            <person name="Tesfaye S."/>
            <person name="Thomson T."/>
            <person name="Thoulutsang Y."/>
            <person name="Thoulutsang D."/>
            <person name="Topham K."/>
            <person name="Topping I."/>
            <person name="Tsamla T."/>
            <person name="Vassiliev H."/>
            <person name="Vo A."/>
            <person name="Wangchuk T."/>
            <person name="Wangdi T."/>
            <person name="Weiand M."/>
            <person name="Wilkinson J."/>
            <person name="Wilson A."/>
            <person name="Yadav S."/>
            <person name="Young G."/>
            <person name="Yu Q."/>
            <person name="Zembek L."/>
            <person name="Zhong D."/>
            <person name="Zimmer A."/>
            <person name="Zwirko Z."/>
            <person name="Jaffe D.B."/>
            <person name="Alvarez P."/>
            <person name="Brockman W."/>
            <person name="Butler J."/>
            <person name="Chin C."/>
            <person name="Gnerre S."/>
            <person name="MacCallum I."/>
            <person name="Graves J.A."/>
            <person name="Ponting C.P."/>
            <person name="Breen M."/>
            <person name="Samollow P.B."/>
            <person name="Lander E.S."/>
            <person name="Lindblad-Toh K."/>
        </authorList>
    </citation>
    <scope>NUCLEOTIDE SEQUENCE [LARGE SCALE GENOMIC DNA]</scope>
</reference>
<keyword evidence="13" id="KW-1185">Reference proteome</keyword>
<dbReference type="GO" id="GO:0006508">
    <property type="term" value="P:proteolysis"/>
    <property type="evidence" value="ECO:0007669"/>
    <property type="project" value="UniProtKB-KW"/>
</dbReference>
<evidence type="ECO:0000256" key="5">
    <source>
        <dbReference type="ARBA" id="ARBA00022757"/>
    </source>
</evidence>
<dbReference type="Ensembl" id="ENSMODT00000069145.1">
    <property type="protein sequence ID" value="ENSMODP00000048801.1"/>
    <property type="gene ID" value="ENSMODG00000048244.1"/>
</dbReference>
<dbReference type="GeneTree" id="ENSGT01020000230389"/>
<feature type="domain" description="Peptidase S1" evidence="11">
    <location>
        <begin position="101"/>
        <end position="300"/>
    </location>
</feature>
<dbReference type="GO" id="GO:0007586">
    <property type="term" value="P:digestion"/>
    <property type="evidence" value="ECO:0007669"/>
    <property type="project" value="UniProtKB-KW"/>
</dbReference>
<keyword evidence="4" id="KW-0732">Signal</keyword>
<dbReference type="InterPro" id="IPR050127">
    <property type="entry name" value="Serine_Proteases_S1"/>
</dbReference>
<dbReference type="FunFam" id="2.40.10.10:FF:000005">
    <property type="entry name" value="Serine protease 37"/>
    <property type="match status" value="1"/>
</dbReference>
<dbReference type="PANTHER" id="PTHR24264">
    <property type="entry name" value="TRYPSIN-RELATED"/>
    <property type="match status" value="1"/>
</dbReference>
<keyword evidence="6" id="KW-0378">Hydrolase</keyword>
<keyword evidence="3" id="KW-0645">Protease</keyword>
<dbReference type="InterPro" id="IPR001314">
    <property type="entry name" value="Peptidase_S1A"/>
</dbReference>
<comment type="catalytic activity">
    <reaction evidence="9">
        <text>Preferential cleavage: Arg-|-Xaa, Lys-|-Xaa.</text>
        <dbReference type="EC" id="3.4.21.4"/>
    </reaction>
</comment>
<dbReference type="InterPro" id="IPR009003">
    <property type="entry name" value="Peptidase_S1_PA"/>
</dbReference>
<reference evidence="12" key="3">
    <citation type="submission" date="2025-09" db="UniProtKB">
        <authorList>
            <consortium name="Ensembl"/>
        </authorList>
    </citation>
    <scope>IDENTIFICATION</scope>
</reference>
<sequence length="302" mass="34334">DRTRFAEGLPAPFWGPQWLAGHQKSPTLCSPGRAEEYFHWNKALHSEPEKGRNNPGCTCPTVTTHFRCCEGLRRLTHLADKKNENSGTKFLAYLKSDYQPCVGTLIHQQWVVTAAHCYLPFLQVKIGSPNENIKGWLQDQEINYEFLFRHPNFTADSPEHDIMLIKLAKSNNQHVLVDLPTSINDLDGSICVISGWSQNWKYPFTDADIQINQMARWLSPVQCKGASPRNITARSMNNMFCAGMYPHQQNVCQEVSASAAICKGQLHGILSWTDGCVLKGDIGYYTKVYKYRNWILDIIEKN</sequence>
<dbReference type="SMART" id="SM00020">
    <property type="entry name" value="Tryp_SPc"/>
    <property type="match status" value="1"/>
</dbReference>
<protein>
    <recommendedName>
        <fullName evidence="10">trypsin</fullName>
        <ecNumber evidence="10">3.4.21.4</ecNumber>
    </recommendedName>
</protein>
<dbReference type="GO" id="GO:2000243">
    <property type="term" value="P:positive regulation of reproductive process"/>
    <property type="evidence" value="ECO:0007669"/>
    <property type="project" value="UniProtKB-ARBA"/>
</dbReference>
<evidence type="ECO:0000256" key="7">
    <source>
        <dbReference type="ARBA" id="ARBA00022825"/>
    </source>
</evidence>
<proteinExistence type="predicted"/>
<evidence type="ECO:0000256" key="1">
    <source>
        <dbReference type="ARBA" id="ARBA00004613"/>
    </source>
</evidence>
<dbReference type="PROSITE" id="PS00134">
    <property type="entry name" value="TRYPSIN_HIS"/>
    <property type="match status" value="1"/>
</dbReference>
<dbReference type="PROSITE" id="PS50240">
    <property type="entry name" value="TRYPSIN_DOM"/>
    <property type="match status" value="1"/>
</dbReference>
<dbReference type="Gene3D" id="2.40.10.10">
    <property type="entry name" value="Trypsin-like serine proteases"/>
    <property type="match status" value="2"/>
</dbReference>
<dbReference type="GO" id="GO:0005615">
    <property type="term" value="C:extracellular space"/>
    <property type="evidence" value="ECO:0000318"/>
    <property type="project" value="GO_Central"/>
</dbReference>
<dbReference type="GO" id="GO:0004252">
    <property type="term" value="F:serine-type endopeptidase activity"/>
    <property type="evidence" value="ECO:0000318"/>
    <property type="project" value="GO_Central"/>
</dbReference>
<organism evidence="12 13">
    <name type="scientific">Monodelphis domestica</name>
    <name type="common">Gray short-tailed opossum</name>
    <dbReference type="NCBI Taxonomy" id="13616"/>
    <lineage>
        <taxon>Eukaryota</taxon>
        <taxon>Metazoa</taxon>
        <taxon>Chordata</taxon>
        <taxon>Craniata</taxon>
        <taxon>Vertebrata</taxon>
        <taxon>Euteleostomi</taxon>
        <taxon>Mammalia</taxon>
        <taxon>Metatheria</taxon>
        <taxon>Didelphimorphia</taxon>
        <taxon>Didelphidae</taxon>
        <taxon>Monodelphis</taxon>
    </lineage>
</organism>
<evidence type="ECO:0000259" key="11">
    <source>
        <dbReference type="PROSITE" id="PS50240"/>
    </source>
</evidence>
<dbReference type="Proteomes" id="UP000002280">
    <property type="component" value="Chromosome 4"/>
</dbReference>
<evidence type="ECO:0000313" key="13">
    <source>
        <dbReference type="Proteomes" id="UP000002280"/>
    </source>
</evidence>
<dbReference type="Pfam" id="PF00089">
    <property type="entry name" value="Trypsin"/>
    <property type="match status" value="1"/>
</dbReference>
<evidence type="ECO:0000256" key="6">
    <source>
        <dbReference type="ARBA" id="ARBA00022801"/>
    </source>
</evidence>
<dbReference type="PANTHER" id="PTHR24264:SF15">
    <property type="entry name" value="RIKEN CDNA 2210010C04 GENE"/>
    <property type="match status" value="1"/>
</dbReference>
<keyword evidence="5" id="KW-0222">Digestion</keyword>
<evidence type="ECO:0000256" key="4">
    <source>
        <dbReference type="ARBA" id="ARBA00022729"/>
    </source>
</evidence>
<dbReference type="FunFam" id="2.40.10.10:FF:000049">
    <property type="entry name" value="probable inactive serine protease 37"/>
    <property type="match status" value="1"/>
</dbReference>
<dbReference type="InterPro" id="IPR018114">
    <property type="entry name" value="TRYPSIN_HIS"/>
</dbReference>
<evidence type="ECO:0000256" key="10">
    <source>
        <dbReference type="ARBA" id="ARBA00038868"/>
    </source>
</evidence>
<reference evidence="12" key="2">
    <citation type="submission" date="2025-08" db="UniProtKB">
        <authorList>
            <consortium name="Ensembl"/>
        </authorList>
    </citation>
    <scope>IDENTIFICATION</scope>
</reference>
<dbReference type="AlphaFoldDB" id="A0A5F8GNR6"/>
<dbReference type="InterPro" id="IPR043504">
    <property type="entry name" value="Peptidase_S1_PA_chymotrypsin"/>
</dbReference>
<keyword evidence="7" id="KW-0720">Serine protease</keyword>
<dbReference type="GO" id="GO:0030141">
    <property type="term" value="C:secretory granule"/>
    <property type="evidence" value="ECO:0000318"/>
    <property type="project" value="GO_Central"/>
</dbReference>
<evidence type="ECO:0000313" key="12">
    <source>
        <dbReference type="Ensembl" id="ENSMODP00000048801.1"/>
    </source>
</evidence>
<dbReference type="STRING" id="13616.ENSMODP00000048801"/>
<evidence type="ECO:0000256" key="9">
    <source>
        <dbReference type="ARBA" id="ARBA00036320"/>
    </source>
</evidence>
<keyword evidence="2" id="KW-0964">Secreted</keyword>
<name>A0A5F8GNR6_MONDO</name>
<dbReference type="GO" id="GO:0051604">
    <property type="term" value="P:protein maturation"/>
    <property type="evidence" value="ECO:0000318"/>
    <property type="project" value="GO_Central"/>
</dbReference>
<dbReference type="InParanoid" id="A0A5F8GNR6"/>
<evidence type="ECO:0000256" key="8">
    <source>
        <dbReference type="ARBA" id="ARBA00023157"/>
    </source>
</evidence>
<dbReference type="EC" id="3.4.21.4" evidence="10"/>
<dbReference type="SUPFAM" id="SSF50494">
    <property type="entry name" value="Trypsin-like serine proteases"/>
    <property type="match status" value="1"/>
</dbReference>
<accession>A0A5F8GNR6</accession>
<gene>
    <name evidence="12" type="primary">LOC103103225</name>
</gene>